<organism evidence="6 7">
    <name type="scientific">Shouchella lehensis G1</name>
    <dbReference type="NCBI Taxonomy" id="1246626"/>
    <lineage>
        <taxon>Bacteria</taxon>
        <taxon>Bacillati</taxon>
        <taxon>Bacillota</taxon>
        <taxon>Bacilli</taxon>
        <taxon>Bacillales</taxon>
        <taxon>Bacillaceae</taxon>
        <taxon>Shouchella</taxon>
    </lineage>
</organism>
<evidence type="ECO:0000256" key="1">
    <source>
        <dbReference type="ARBA" id="ARBA00004370"/>
    </source>
</evidence>
<keyword evidence="2 5" id="KW-0812">Transmembrane</keyword>
<protein>
    <submittedName>
        <fullName evidence="6">9.7 kDa protein in cwlL 5'region</fullName>
    </submittedName>
</protein>
<dbReference type="Proteomes" id="UP000027142">
    <property type="component" value="Chromosome"/>
</dbReference>
<gene>
    <name evidence="6" type="ORF">BleG1_2865</name>
</gene>
<proteinExistence type="predicted"/>
<dbReference type="KEGG" id="ble:BleG1_2865"/>
<evidence type="ECO:0000256" key="5">
    <source>
        <dbReference type="SAM" id="Phobius"/>
    </source>
</evidence>
<sequence length="80" mass="8758">MDKGTVIRTTVLVLALINQFLVTAGLNPIPGSEQLWGEIIAFGLTATVAVWTWFKNNYVTAKGKKQKEQLQKVGLAKGDK</sequence>
<evidence type="ECO:0000313" key="6">
    <source>
        <dbReference type="EMBL" id="AIC95429.1"/>
    </source>
</evidence>
<dbReference type="OrthoDB" id="2405362at2"/>
<dbReference type="eggNOG" id="ENOG5033B7V">
    <property type="taxonomic scope" value="Bacteria"/>
</dbReference>
<dbReference type="EMBL" id="CP003923">
    <property type="protein sequence ID" value="AIC95429.1"/>
    <property type="molecule type" value="Genomic_DNA"/>
</dbReference>
<comment type="subcellular location">
    <subcellularLocation>
        <location evidence="1">Membrane</location>
    </subcellularLocation>
</comment>
<dbReference type="HOGENOM" id="CLU_174074_2_1_9"/>
<evidence type="ECO:0000256" key="3">
    <source>
        <dbReference type="ARBA" id="ARBA00022989"/>
    </source>
</evidence>
<reference evidence="6 7" key="1">
    <citation type="journal article" date="2014" name="Gene">
        <title>A comparative genomic analysis of the alkalitolerant soil bacterium Bacillus lehensis G1.</title>
        <authorList>
            <person name="Noor Y.M."/>
            <person name="Samsulrizal N.H."/>
            <person name="Jema'on N.A."/>
            <person name="Low K.O."/>
            <person name="Ramli A.N."/>
            <person name="Alias N.I."/>
            <person name="Damis S.I."/>
            <person name="Fuzi S.F."/>
            <person name="Isa M.N."/>
            <person name="Murad A.M."/>
            <person name="Raih M.F."/>
            <person name="Bakar F.D."/>
            <person name="Najimudin N."/>
            <person name="Mahadi N.M."/>
            <person name="Illias R.M."/>
        </authorList>
    </citation>
    <scope>NUCLEOTIDE SEQUENCE [LARGE SCALE GENOMIC DNA]</scope>
    <source>
        <strain evidence="6 7">G1</strain>
    </source>
</reference>
<keyword evidence="4 5" id="KW-0472">Membrane</keyword>
<dbReference type="GO" id="GO:0016020">
    <property type="term" value="C:membrane"/>
    <property type="evidence" value="ECO:0007669"/>
    <property type="project" value="UniProtKB-SubCell"/>
</dbReference>
<evidence type="ECO:0000313" key="7">
    <source>
        <dbReference type="Proteomes" id="UP000027142"/>
    </source>
</evidence>
<name>A0A060M5R9_9BACI</name>
<keyword evidence="3 5" id="KW-1133">Transmembrane helix</keyword>
<dbReference type="RefSeq" id="WP_038482251.1">
    <property type="nucleotide sequence ID" value="NZ_CP003923.1"/>
</dbReference>
<feature type="transmembrane region" description="Helical" evidence="5">
    <location>
        <begin position="12"/>
        <end position="29"/>
    </location>
</feature>
<evidence type="ECO:0000256" key="2">
    <source>
        <dbReference type="ARBA" id="ARBA00022692"/>
    </source>
</evidence>
<accession>A0A060M5R9</accession>
<keyword evidence="7" id="KW-1185">Reference proteome</keyword>
<dbReference type="STRING" id="1246626.BleG1_2865"/>
<dbReference type="AlphaFoldDB" id="A0A060M5R9"/>
<dbReference type="InterPro" id="IPR006479">
    <property type="entry name" value="Holin"/>
</dbReference>
<feature type="transmembrane region" description="Helical" evidence="5">
    <location>
        <begin position="35"/>
        <end position="54"/>
    </location>
</feature>
<dbReference type="PATRIC" id="fig|1246626.3.peg.2854"/>
<dbReference type="NCBIfam" id="TIGR01592">
    <property type="entry name" value="holin_SPP1"/>
    <property type="match status" value="1"/>
</dbReference>
<dbReference type="Pfam" id="PF04688">
    <property type="entry name" value="Holin_SPP1"/>
    <property type="match status" value="1"/>
</dbReference>
<evidence type="ECO:0000256" key="4">
    <source>
        <dbReference type="ARBA" id="ARBA00023136"/>
    </source>
</evidence>